<organism evidence="3">
    <name type="scientific">Sesamum latifolium</name>
    <dbReference type="NCBI Taxonomy" id="2727402"/>
    <lineage>
        <taxon>Eukaryota</taxon>
        <taxon>Viridiplantae</taxon>
        <taxon>Streptophyta</taxon>
        <taxon>Embryophyta</taxon>
        <taxon>Tracheophyta</taxon>
        <taxon>Spermatophyta</taxon>
        <taxon>Magnoliopsida</taxon>
        <taxon>eudicotyledons</taxon>
        <taxon>Gunneridae</taxon>
        <taxon>Pentapetalae</taxon>
        <taxon>asterids</taxon>
        <taxon>lamiids</taxon>
        <taxon>Lamiales</taxon>
        <taxon>Pedaliaceae</taxon>
        <taxon>Sesamum</taxon>
    </lineage>
</organism>
<sequence>MEKEKEKEKANVYSPDTVLEDFLRTAESETDSSKASTSELEADEPKPVSRWAEFFQLLRFKSKRKLATLHPLNALSLSKKWKNFSFSELQTATSNFCQGYLIGKGGYAEVYRGRLRGGQLVAIKR</sequence>
<dbReference type="PANTHER" id="PTHR47987:SF12">
    <property type="entry name" value="PROTEIN KINASE FAMILY PROTEIN"/>
    <property type="match status" value="1"/>
</dbReference>
<name>A0AAW2Y1H2_9LAMI</name>
<accession>A0AAW2Y1H2</accession>
<dbReference type="InterPro" id="IPR011009">
    <property type="entry name" value="Kinase-like_dom_sf"/>
</dbReference>
<keyword evidence="1" id="KW-0067">ATP-binding</keyword>
<dbReference type="Gene3D" id="3.30.200.20">
    <property type="entry name" value="Phosphorylase Kinase, domain 1"/>
    <property type="match status" value="1"/>
</dbReference>
<evidence type="ECO:0000256" key="1">
    <source>
        <dbReference type="PROSITE-ProRule" id="PRU10141"/>
    </source>
</evidence>
<dbReference type="InterPro" id="IPR046958">
    <property type="entry name" value="RBK1/2/STUNTED"/>
</dbReference>
<evidence type="ECO:0000256" key="2">
    <source>
        <dbReference type="SAM" id="MobiDB-lite"/>
    </source>
</evidence>
<reference evidence="3" key="2">
    <citation type="journal article" date="2024" name="Plant">
        <title>Genomic evolution and insights into agronomic trait innovations of Sesamum species.</title>
        <authorList>
            <person name="Miao H."/>
            <person name="Wang L."/>
            <person name="Qu L."/>
            <person name="Liu H."/>
            <person name="Sun Y."/>
            <person name="Le M."/>
            <person name="Wang Q."/>
            <person name="Wei S."/>
            <person name="Zheng Y."/>
            <person name="Lin W."/>
            <person name="Duan Y."/>
            <person name="Cao H."/>
            <person name="Xiong S."/>
            <person name="Wang X."/>
            <person name="Wei L."/>
            <person name="Li C."/>
            <person name="Ma Q."/>
            <person name="Ju M."/>
            <person name="Zhao R."/>
            <person name="Li G."/>
            <person name="Mu C."/>
            <person name="Tian Q."/>
            <person name="Mei H."/>
            <person name="Zhang T."/>
            <person name="Gao T."/>
            <person name="Zhang H."/>
        </authorList>
    </citation>
    <scope>NUCLEOTIDE SEQUENCE</scope>
    <source>
        <strain evidence="3">KEN1</strain>
    </source>
</reference>
<proteinExistence type="predicted"/>
<dbReference type="AlphaFoldDB" id="A0AAW2Y1H2"/>
<dbReference type="GO" id="GO:0005524">
    <property type="term" value="F:ATP binding"/>
    <property type="evidence" value="ECO:0007669"/>
    <property type="project" value="UniProtKB-UniRule"/>
</dbReference>
<dbReference type="PROSITE" id="PS00107">
    <property type="entry name" value="PROTEIN_KINASE_ATP"/>
    <property type="match status" value="1"/>
</dbReference>
<gene>
    <name evidence="3" type="ORF">Slati_0586300</name>
</gene>
<keyword evidence="1" id="KW-0547">Nucleotide-binding</keyword>
<protein>
    <submittedName>
        <fullName evidence="3">Uncharacterized protein</fullName>
    </submittedName>
</protein>
<dbReference type="InterPro" id="IPR017441">
    <property type="entry name" value="Protein_kinase_ATP_BS"/>
</dbReference>
<reference evidence="3" key="1">
    <citation type="submission" date="2020-06" db="EMBL/GenBank/DDBJ databases">
        <authorList>
            <person name="Li T."/>
            <person name="Hu X."/>
            <person name="Zhang T."/>
            <person name="Song X."/>
            <person name="Zhang H."/>
            <person name="Dai N."/>
            <person name="Sheng W."/>
            <person name="Hou X."/>
            <person name="Wei L."/>
        </authorList>
    </citation>
    <scope>NUCLEOTIDE SEQUENCE</scope>
    <source>
        <strain evidence="3">KEN1</strain>
        <tissue evidence="3">Leaf</tissue>
    </source>
</reference>
<evidence type="ECO:0000313" key="3">
    <source>
        <dbReference type="EMBL" id="KAL0459591.1"/>
    </source>
</evidence>
<dbReference type="EMBL" id="JACGWN010000002">
    <property type="protein sequence ID" value="KAL0459591.1"/>
    <property type="molecule type" value="Genomic_DNA"/>
</dbReference>
<feature type="region of interest" description="Disordered" evidence="2">
    <location>
        <begin position="25"/>
        <end position="44"/>
    </location>
</feature>
<feature type="binding site" evidence="1">
    <location>
        <position position="124"/>
    </location>
    <ligand>
        <name>ATP</name>
        <dbReference type="ChEBI" id="CHEBI:30616"/>
    </ligand>
</feature>
<dbReference type="PANTHER" id="PTHR47987">
    <property type="entry name" value="OS08G0249100 PROTEIN"/>
    <property type="match status" value="1"/>
</dbReference>
<dbReference type="SUPFAM" id="SSF56112">
    <property type="entry name" value="Protein kinase-like (PK-like)"/>
    <property type="match status" value="1"/>
</dbReference>
<comment type="caution">
    <text evidence="3">The sequence shown here is derived from an EMBL/GenBank/DDBJ whole genome shotgun (WGS) entry which is preliminary data.</text>
</comment>